<dbReference type="AlphaFoldDB" id="A0A552WVM7"/>
<evidence type="ECO:0000256" key="10">
    <source>
        <dbReference type="RuleBase" id="RU367007"/>
    </source>
</evidence>
<evidence type="ECO:0000259" key="12">
    <source>
        <dbReference type="Pfam" id="PF02366"/>
    </source>
</evidence>
<feature type="transmembrane region" description="Helical" evidence="10">
    <location>
        <begin position="231"/>
        <end position="251"/>
    </location>
</feature>
<evidence type="ECO:0000256" key="7">
    <source>
        <dbReference type="ARBA" id="ARBA00022989"/>
    </source>
</evidence>
<comment type="subcellular location">
    <subcellularLocation>
        <location evidence="10">Cell membrane</location>
    </subcellularLocation>
    <subcellularLocation>
        <location evidence="1">Endomembrane system</location>
        <topology evidence="1">Multi-pass membrane protein</topology>
    </subcellularLocation>
</comment>
<feature type="transmembrane region" description="Helical" evidence="10">
    <location>
        <begin position="631"/>
        <end position="652"/>
    </location>
</feature>
<evidence type="ECO:0000256" key="9">
    <source>
        <dbReference type="ARBA" id="ARBA00093617"/>
    </source>
</evidence>
<evidence type="ECO:0000256" key="2">
    <source>
        <dbReference type="ARBA" id="ARBA00004922"/>
    </source>
</evidence>
<evidence type="ECO:0000313" key="15">
    <source>
        <dbReference type="Proteomes" id="UP000318693"/>
    </source>
</evidence>
<dbReference type="EMBL" id="VJXR01000007">
    <property type="protein sequence ID" value="TRW46746.1"/>
    <property type="molecule type" value="Genomic_DNA"/>
</dbReference>
<sequence length="672" mass="72754">MTTSAPQSGGGAGWEQPDDAEPSDEASHPTTRTVLRRSFRAPLAARGDTAAPPDISVSPGPDTPAQEAGPQNPEATPPPGRSTVADLEDSLRARLGLRSLGARLHPTAALWGWLGPLVVTVIAGVMRLTGLDHPSRLIFDETYYVKQAYSLLTLGYEGQWAEESNPGFARGDYSGLSTTADYVVHPSVGKWMIAVGLKLFGADNGAGWRFSAAVVGTLSVLILARLATRLFGSALLGTTAGLLLAIDGIHLTESRTSLLDIFLMFWVLVGLWCVVRDRDWSRARLAHRVARARADGHGDGDGEGLWGPPLGVRWWLVAAGVALGLATGVKWSGLYAVAVFGVMVFVWDTCARRSVGVRRWATAGVLRGGMPAFLALVPTAALIYVATWIPWFITPQAYRRQWAANLRAGGEPVPRGWLPDALNSWWEYHLVMWDFHNGLDSEHAYEAHPAGWLLQLRPTSMFWPDPAPPPEACGAQRCVQAILAVGNPVIWWLAAAALLAVVYVAVRGRDWRAWLILAGYGAMYVPWLGYAHRTIFTFYAVAFVPYVVLALTFVLGWGMGLVRPPGSVHLPGRGRPARNARPEADRPEAHTDGATPGAGTTEDDAGPVGHPSRAALFVSDVGDARLNPAAWVLWGVVVGLAVAVAVFFWPLWTGQTISYEGWRLHMWLPTWI</sequence>
<feature type="transmembrane region" description="Helical" evidence="10">
    <location>
        <begin position="536"/>
        <end position="557"/>
    </location>
</feature>
<feature type="transmembrane region" description="Helical" evidence="10">
    <location>
        <begin position="333"/>
        <end position="351"/>
    </location>
</feature>
<comment type="similarity">
    <text evidence="3 10">Belongs to the glycosyltransferase 39 family.</text>
</comment>
<evidence type="ECO:0000313" key="14">
    <source>
        <dbReference type="EMBL" id="TRW46746.1"/>
    </source>
</evidence>
<comment type="function">
    <text evidence="10">Protein O-mannosyltransferase that catalyzes the transfer of a single mannose residue from a polyprenol phospho-mannosyl lipidic donor to the hydroxyl group of selected serine and threonine residues in acceptor proteins.</text>
</comment>
<feature type="compositionally biased region" description="Basic and acidic residues" evidence="11">
    <location>
        <begin position="580"/>
        <end position="591"/>
    </location>
</feature>
<dbReference type="InterPro" id="IPR003342">
    <property type="entry name" value="ArnT-like_N"/>
</dbReference>
<feature type="transmembrane region" description="Helical" evidence="10">
    <location>
        <begin position="489"/>
        <end position="506"/>
    </location>
</feature>
<dbReference type="GO" id="GO:0005886">
    <property type="term" value="C:plasma membrane"/>
    <property type="evidence" value="ECO:0007669"/>
    <property type="project" value="UniProtKB-SubCell"/>
</dbReference>
<feature type="region of interest" description="Disordered" evidence="11">
    <location>
        <begin position="1"/>
        <end position="84"/>
    </location>
</feature>
<dbReference type="Pfam" id="PF02366">
    <property type="entry name" value="PMT"/>
    <property type="match status" value="1"/>
</dbReference>
<name>A0A552WVM7_9MICO</name>
<comment type="pathway">
    <text evidence="2 10">Protein modification; protein glycosylation.</text>
</comment>
<proteinExistence type="inferred from homology"/>
<feature type="domain" description="Protein O-mannosyl-transferase C-terminal four TM" evidence="13">
    <location>
        <begin position="422"/>
        <end position="549"/>
    </location>
</feature>
<evidence type="ECO:0000256" key="4">
    <source>
        <dbReference type="ARBA" id="ARBA00022676"/>
    </source>
</evidence>
<keyword evidence="10" id="KW-1003">Cell membrane</keyword>
<evidence type="ECO:0000259" key="13">
    <source>
        <dbReference type="Pfam" id="PF16192"/>
    </source>
</evidence>
<dbReference type="RefSeq" id="WP_143417327.1">
    <property type="nucleotide sequence ID" value="NZ_VJXR01000007.1"/>
</dbReference>
<dbReference type="GO" id="GO:0012505">
    <property type="term" value="C:endomembrane system"/>
    <property type="evidence" value="ECO:0007669"/>
    <property type="project" value="UniProtKB-SubCell"/>
</dbReference>
<evidence type="ECO:0000256" key="3">
    <source>
        <dbReference type="ARBA" id="ARBA00007222"/>
    </source>
</evidence>
<comment type="caution">
    <text evidence="14">The sequence shown here is derived from an EMBL/GenBank/DDBJ whole genome shotgun (WGS) entry which is preliminary data.</text>
</comment>
<dbReference type="InterPro" id="IPR027005">
    <property type="entry name" value="PMT-like"/>
</dbReference>
<evidence type="ECO:0000256" key="11">
    <source>
        <dbReference type="SAM" id="MobiDB-lite"/>
    </source>
</evidence>
<evidence type="ECO:0000256" key="8">
    <source>
        <dbReference type="ARBA" id="ARBA00023136"/>
    </source>
</evidence>
<feature type="transmembrane region" description="Helical" evidence="10">
    <location>
        <begin position="257"/>
        <end position="275"/>
    </location>
</feature>
<dbReference type="Proteomes" id="UP000318693">
    <property type="component" value="Unassembled WGS sequence"/>
</dbReference>
<evidence type="ECO:0000256" key="1">
    <source>
        <dbReference type="ARBA" id="ARBA00004127"/>
    </source>
</evidence>
<evidence type="ECO:0000256" key="6">
    <source>
        <dbReference type="ARBA" id="ARBA00022692"/>
    </source>
</evidence>
<keyword evidence="8 10" id="KW-0472">Membrane</keyword>
<accession>A0A552WVM7</accession>
<keyword evidence="15" id="KW-1185">Reference proteome</keyword>
<organism evidence="14 15">
    <name type="scientific">Georgenia yuyongxinii</name>
    <dbReference type="NCBI Taxonomy" id="2589797"/>
    <lineage>
        <taxon>Bacteria</taxon>
        <taxon>Bacillati</taxon>
        <taxon>Actinomycetota</taxon>
        <taxon>Actinomycetes</taxon>
        <taxon>Micrococcales</taxon>
        <taxon>Bogoriellaceae</taxon>
        <taxon>Georgenia</taxon>
    </lineage>
</organism>
<dbReference type="PANTHER" id="PTHR10050:SF46">
    <property type="entry name" value="PROTEIN O-MANNOSYL-TRANSFERASE 2"/>
    <property type="match status" value="1"/>
</dbReference>
<dbReference type="GO" id="GO:0004169">
    <property type="term" value="F:dolichyl-phosphate-mannose-protein mannosyltransferase activity"/>
    <property type="evidence" value="ECO:0007669"/>
    <property type="project" value="UniProtKB-UniRule"/>
</dbReference>
<gene>
    <name evidence="14" type="ORF">FJ693_04460</name>
</gene>
<dbReference type="EC" id="2.4.1.-" evidence="10"/>
<feature type="transmembrane region" description="Helical" evidence="10">
    <location>
        <begin position="108"/>
        <end position="126"/>
    </location>
</feature>
<dbReference type="PANTHER" id="PTHR10050">
    <property type="entry name" value="DOLICHYL-PHOSPHATE-MANNOSE--PROTEIN MANNOSYLTRANSFERASE"/>
    <property type="match status" value="1"/>
</dbReference>
<keyword evidence="4 10" id="KW-0328">Glycosyltransferase</keyword>
<keyword evidence="6 10" id="KW-0812">Transmembrane</keyword>
<keyword evidence="7 10" id="KW-1133">Transmembrane helix</keyword>
<feature type="domain" description="ArnT-like N-terminal" evidence="12">
    <location>
        <begin position="119"/>
        <end position="276"/>
    </location>
</feature>
<feature type="transmembrane region" description="Helical" evidence="10">
    <location>
        <begin position="372"/>
        <end position="393"/>
    </location>
</feature>
<reference evidence="14 15" key="1">
    <citation type="submission" date="2019-07" db="EMBL/GenBank/DDBJ databases">
        <title>Georgenia wutianyii sp. nov. and Georgenia *** sp. nov. isolated from plateau pika (Ochotona curzoniae) in the Qinghai-Tibet plateau of China.</title>
        <authorList>
            <person name="Tian Z."/>
        </authorList>
    </citation>
    <scope>NUCLEOTIDE SEQUENCE [LARGE SCALE GENOMIC DNA]</scope>
    <source>
        <strain evidence="14 15">Z446</strain>
    </source>
</reference>
<protein>
    <recommendedName>
        <fullName evidence="9 10">Polyprenol-phosphate-mannose--protein mannosyltransferase</fullName>
        <ecNumber evidence="10">2.4.1.-</ecNumber>
    </recommendedName>
</protein>
<feature type="region of interest" description="Disordered" evidence="11">
    <location>
        <begin position="572"/>
        <end position="607"/>
    </location>
</feature>
<dbReference type="Pfam" id="PF16192">
    <property type="entry name" value="PMT_4TMC"/>
    <property type="match status" value="1"/>
</dbReference>
<dbReference type="InterPro" id="IPR032421">
    <property type="entry name" value="PMT_4TMC"/>
</dbReference>
<keyword evidence="5 10" id="KW-0808">Transferase</keyword>
<feature type="transmembrane region" description="Helical" evidence="10">
    <location>
        <begin position="206"/>
        <end position="224"/>
    </location>
</feature>
<dbReference type="UniPathway" id="UPA00378"/>
<evidence type="ECO:0000256" key="5">
    <source>
        <dbReference type="ARBA" id="ARBA00022679"/>
    </source>
</evidence>
<feature type="transmembrane region" description="Helical" evidence="10">
    <location>
        <begin position="513"/>
        <end position="530"/>
    </location>
</feature>